<feature type="compositionally biased region" description="Gly residues" evidence="2">
    <location>
        <begin position="739"/>
        <end position="750"/>
    </location>
</feature>
<feature type="region of interest" description="Disordered" evidence="2">
    <location>
        <begin position="849"/>
        <end position="894"/>
    </location>
</feature>
<keyword evidence="3" id="KW-1133">Transmembrane helix</keyword>
<protein>
    <submittedName>
        <fullName evidence="4">TIGR02302 family protein</fullName>
    </submittedName>
</protein>
<organism evidence="4 5">
    <name type="scientific">Endobacterium cereale</name>
    <dbReference type="NCBI Taxonomy" id="2663029"/>
    <lineage>
        <taxon>Bacteria</taxon>
        <taxon>Pseudomonadati</taxon>
        <taxon>Pseudomonadota</taxon>
        <taxon>Alphaproteobacteria</taxon>
        <taxon>Hyphomicrobiales</taxon>
        <taxon>Rhizobiaceae</taxon>
        <taxon>Endobacterium</taxon>
    </lineage>
</organism>
<keyword evidence="1" id="KW-0175">Coiled coil</keyword>
<sequence length="932" mass="101971">MTVDTTGDTTGKNTSPGTAKGAFALRPELARRVSLKRGVARLVLFLERLLPLAIAPLCVVALFLSVSWFGLLRISPDWLRWALNFVFTFALLSSLLPLARLRLPSSADADRLLEDRNNLPHQPVGVQDDEPAFETPFSRALWREHQTRMAERIAALDAGLPRPGIANYDRFGLRAFPALLLVAAFGYSFSNGGGSPADALMPSAPAARINPDLRIDAWLTPPGYTGKAPVFLTGRQATGAQAVEIPENSELTVRVTGGEGEETVLFSPLEGGEARILAANEPKPQDPAATGTQPPAAPAPTAAADDGDKPLAPRTYAMKVAESGDLSVNGQQWMFDVIPDKAPEIAFENQPRRAVNGALEIGFRAKDDYGITKAFALIEPVDKADDKAKPLYPLPDYKLDIPRQNNREAKGLSSRNLTEHPLAGKRVRITLVATDGAGQEGRSPPLEMVLPSRNFTEPLAAAVAEERQVFALDTRQMPKAIALNEALTIRPDETIPNLSHFLLIQSAKGRMELARGEEQLKQTAEYLWEIALGIEDGDLSAAEKRLRDAQQNLSDAIEKGASDEEIAKLTQELREAMQEFMNEVAKRMQNAPQGQQNMQAQNMIRQRDLQNMMDQIENLARSGNRDAAQQMLQQLQRMMNNLQAGRPQRGQQGQQGQQQNSQMRQQIDKLGEIMQQQQRLMDETFKLDQALRDRLQRGDPEQGESPYEQGQNQQGQNQQGQQGQNQQGGQQPGQQGQQGQQGQGQQGQQGQGQQSTDQMTAEQLREALKNLRAQQEGLGKQLGELQKGLKELGMDPGPGFGQAEREMGNAGQALGQGQGEQAVEGQGNALNALRQGAQSMMQQMMQAMQGQQPGQGQGEGEGMANQGGQNGRDPLGRLRSSSGPEFGDQVKVPDEIDVQRAREILDAIREKLGGALSGEAERRYLERLLEMR</sequence>
<feature type="compositionally biased region" description="Low complexity" evidence="2">
    <location>
        <begin position="709"/>
        <end position="738"/>
    </location>
</feature>
<dbReference type="InterPro" id="IPR012683">
    <property type="entry name" value="CHP02302_TM"/>
</dbReference>
<feature type="region of interest" description="Disordered" evidence="2">
    <location>
        <begin position="697"/>
        <end position="760"/>
    </location>
</feature>
<evidence type="ECO:0000313" key="4">
    <source>
        <dbReference type="EMBL" id="MQY47814.1"/>
    </source>
</evidence>
<proteinExistence type="predicted"/>
<feature type="region of interest" description="Disordered" evidence="2">
    <location>
        <begin position="644"/>
        <end position="664"/>
    </location>
</feature>
<feature type="region of interest" description="Disordered" evidence="2">
    <location>
        <begin position="282"/>
        <end position="311"/>
    </location>
</feature>
<dbReference type="NCBIfam" id="TIGR02302">
    <property type="entry name" value="aProt_lowcomp"/>
    <property type="match status" value="1"/>
</dbReference>
<keyword evidence="3" id="KW-0472">Membrane</keyword>
<feature type="transmembrane region" description="Helical" evidence="3">
    <location>
        <begin position="78"/>
        <end position="99"/>
    </location>
</feature>
<evidence type="ECO:0000256" key="3">
    <source>
        <dbReference type="SAM" id="Phobius"/>
    </source>
</evidence>
<name>A0A6A8AAS6_9HYPH</name>
<gene>
    <name evidence="4" type="ORF">GAO09_17400</name>
</gene>
<dbReference type="AlphaFoldDB" id="A0A6A8AAS6"/>
<accession>A0A6A8AAS6</accession>
<evidence type="ECO:0000256" key="1">
    <source>
        <dbReference type="SAM" id="Coils"/>
    </source>
</evidence>
<keyword evidence="5" id="KW-1185">Reference proteome</keyword>
<evidence type="ECO:0000313" key="5">
    <source>
        <dbReference type="Proteomes" id="UP000435138"/>
    </source>
</evidence>
<dbReference type="Pfam" id="PF13779">
    <property type="entry name" value="DUF4175"/>
    <property type="match status" value="1"/>
</dbReference>
<comment type="caution">
    <text evidence="4">The sequence shown here is derived from an EMBL/GenBank/DDBJ whole genome shotgun (WGS) entry which is preliminary data.</text>
</comment>
<dbReference type="Proteomes" id="UP000435138">
    <property type="component" value="Unassembled WGS sequence"/>
</dbReference>
<feature type="coiled-coil region" evidence="1">
    <location>
        <begin position="539"/>
        <end position="586"/>
    </location>
</feature>
<dbReference type="EMBL" id="WIXI01000046">
    <property type="protein sequence ID" value="MQY47814.1"/>
    <property type="molecule type" value="Genomic_DNA"/>
</dbReference>
<feature type="compositionally biased region" description="Low complexity" evidence="2">
    <location>
        <begin position="286"/>
        <end position="304"/>
    </location>
</feature>
<dbReference type="RefSeq" id="WP_153355292.1">
    <property type="nucleotide sequence ID" value="NZ_WIXI01000046.1"/>
</dbReference>
<keyword evidence="3" id="KW-0812">Transmembrane</keyword>
<evidence type="ECO:0000256" key="2">
    <source>
        <dbReference type="SAM" id="MobiDB-lite"/>
    </source>
</evidence>
<feature type="transmembrane region" description="Helical" evidence="3">
    <location>
        <begin position="49"/>
        <end position="72"/>
    </location>
</feature>
<reference evidence="4 5" key="1">
    <citation type="submission" date="2019-11" db="EMBL/GenBank/DDBJ databases">
        <title>Genome analysis of Rhizobacterium cereale a novel genus and species isolated from maize roots in North Spain.</title>
        <authorList>
            <person name="Menendez E."/>
            <person name="Flores-Felix J.D."/>
            <person name="Ramirez-Bahena M.-H."/>
            <person name="Igual J.M."/>
            <person name="Garcia-Fraile P."/>
            <person name="Peix A."/>
            <person name="Velazquez E."/>
        </authorList>
    </citation>
    <scope>NUCLEOTIDE SEQUENCE [LARGE SCALE GENOMIC DNA]</scope>
    <source>
        <strain evidence="4 5">RZME27</strain>
    </source>
</reference>